<sequence length="253" mass="29677">MKGASTCSLTDPVGCAFSPTSYQYTQYETELELAHLKQFYKIRTLRNSRDDCFVSNTTDAKANAHNCYGFCDGHQRMMPTLSCLKEVISPECASERCSLKVTKTTQFNWEGGGGWMKIRLLRVLLFAFFDHRDNFVPTKHRQTPCQNDRDGNCERTDWYFHYHLNFEVKRDMPFYPLGGMSFSPNSLPRRVNWEYHTDFCYLCQPYFKTRVQHPSEQSEPRPSRALTTHYKRTADMYVDEDDEGRIYGSQFFV</sequence>
<name>A0ABQ9WY33_9EUKA</name>
<protein>
    <submittedName>
        <fullName evidence="1">Uncharacterized protein</fullName>
    </submittedName>
</protein>
<accession>A0ABQ9WY33</accession>
<gene>
    <name evidence="1" type="ORF">BLNAU_20722</name>
</gene>
<dbReference type="EMBL" id="JARBJD010000302">
    <property type="protein sequence ID" value="KAK2944377.1"/>
    <property type="molecule type" value="Genomic_DNA"/>
</dbReference>
<keyword evidence="2" id="KW-1185">Reference proteome</keyword>
<reference evidence="1 2" key="1">
    <citation type="journal article" date="2022" name="bioRxiv">
        <title>Genomics of Preaxostyla Flagellates Illuminates Evolutionary Transitions and the Path Towards Mitochondrial Loss.</title>
        <authorList>
            <person name="Novak L.V.F."/>
            <person name="Treitli S.C."/>
            <person name="Pyrih J."/>
            <person name="Halakuc P."/>
            <person name="Pipaliya S.V."/>
            <person name="Vacek V."/>
            <person name="Brzon O."/>
            <person name="Soukal P."/>
            <person name="Eme L."/>
            <person name="Dacks J.B."/>
            <person name="Karnkowska A."/>
            <person name="Elias M."/>
            <person name="Hampl V."/>
        </authorList>
    </citation>
    <scope>NUCLEOTIDE SEQUENCE [LARGE SCALE GENOMIC DNA]</scope>
    <source>
        <strain evidence="1">NAU3</strain>
        <tissue evidence="1">Gut</tissue>
    </source>
</reference>
<proteinExistence type="predicted"/>
<comment type="caution">
    <text evidence="1">The sequence shown here is derived from an EMBL/GenBank/DDBJ whole genome shotgun (WGS) entry which is preliminary data.</text>
</comment>
<organism evidence="1 2">
    <name type="scientific">Blattamonas nauphoetae</name>
    <dbReference type="NCBI Taxonomy" id="2049346"/>
    <lineage>
        <taxon>Eukaryota</taxon>
        <taxon>Metamonada</taxon>
        <taxon>Preaxostyla</taxon>
        <taxon>Oxymonadida</taxon>
        <taxon>Blattamonas</taxon>
    </lineage>
</organism>
<evidence type="ECO:0000313" key="2">
    <source>
        <dbReference type="Proteomes" id="UP001281761"/>
    </source>
</evidence>
<dbReference type="Proteomes" id="UP001281761">
    <property type="component" value="Unassembled WGS sequence"/>
</dbReference>
<evidence type="ECO:0000313" key="1">
    <source>
        <dbReference type="EMBL" id="KAK2944377.1"/>
    </source>
</evidence>